<dbReference type="Pfam" id="PF07690">
    <property type="entry name" value="MFS_1"/>
    <property type="match status" value="1"/>
</dbReference>
<evidence type="ECO:0000313" key="11">
    <source>
        <dbReference type="Proteomes" id="UP000034112"/>
    </source>
</evidence>
<sequence>MSAQTHPSDVSRPDIAKGGEAMAIHKEQVVMSGGLTQADLDFITNFPEEQRKKILRKIDLDGIQYNVALSIFFIPAGFFPGAILLISKWYLPDETQQRIALLYTSAATGGAFSGLLAFVIVKMNGIGGLAGWRWIFIIEGLFTVIVGLAAAILLADSPARSLGWLETEEIRYLELRQAARRITRPEDYRDKHFDKKALIAVVTDWKMIFLVLANWSNAVPNYALKFTLPTIISSMGFRSANAQLLTIPPYTCGAISSYVLSVLADRYKWRMPFIVGPQTCVIIAFAILFAKADQIRSNIPLCYFGVCLACFGMYPIFPGVNAWNVANQAGGSKRAASIGFLVAMGNAGGVVGSYIYKSNEAPRYPTGYGTSFAFAAAGIVAALSLEFFLWRSNKRNAGREDEIRAKYTDQELEEMGDRSPLYRYALVGTLSNRGSISANLETEIRNIRSGESRASPAPYDDIPPSRSPELDTSEIEGQFFGPTSGLAFLHEVSKRLLAQRRAFVPHILTGGERSQALMTAGDPPFLNQPEASVMIPTDEVVTELIDFYFDACVVTYRMFHRQTVTGWAQAMLSNSRRARPLTHEIGHARASIVLSIFAIVTFRRGWVDGREAHETAAQADSDRYFCAGLQLTEAETGLPGLVSAQARLIQVLYLLQTAHMNQAWYQFGIASQVISALGLHRRSRRKRNGVLGVGRGDYIEMECGKRTFWVAYTIDRYLSVVFGRPRQYHDEDIDQSFPESINDESMTAQGPSGIESLEECHVDALIFHAKWVAYPETGRNLGG</sequence>
<evidence type="ECO:0000256" key="2">
    <source>
        <dbReference type="ARBA" id="ARBA00022448"/>
    </source>
</evidence>
<feature type="transmembrane region" description="Helical" evidence="8">
    <location>
        <begin position="99"/>
        <end position="120"/>
    </location>
</feature>
<evidence type="ECO:0000256" key="8">
    <source>
        <dbReference type="SAM" id="Phobius"/>
    </source>
</evidence>
<dbReference type="Pfam" id="PF04082">
    <property type="entry name" value="Fungal_trans"/>
    <property type="match status" value="1"/>
</dbReference>
<dbReference type="GO" id="GO:0008270">
    <property type="term" value="F:zinc ion binding"/>
    <property type="evidence" value="ECO:0007669"/>
    <property type="project" value="InterPro"/>
</dbReference>
<protein>
    <submittedName>
        <fullName evidence="10">Major facilitator superfamily transporter</fullName>
    </submittedName>
</protein>
<dbReference type="CDD" id="cd12148">
    <property type="entry name" value="fungal_TF_MHR"/>
    <property type="match status" value="1"/>
</dbReference>
<proteinExistence type="predicted"/>
<feature type="transmembrane region" description="Helical" evidence="8">
    <location>
        <begin position="269"/>
        <end position="289"/>
    </location>
</feature>
<keyword evidence="3 8" id="KW-0812">Transmembrane</keyword>
<dbReference type="OrthoDB" id="2962993at2759"/>
<evidence type="ECO:0000259" key="9">
    <source>
        <dbReference type="SMART" id="SM00906"/>
    </source>
</evidence>
<accession>A0A0F9XTH7</accession>
<dbReference type="GO" id="GO:0016020">
    <property type="term" value="C:membrane"/>
    <property type="evidence" value="ECO:0007669"/>
    <property type="project" value="UniProtKB-SubCell"/>
</dbReference>
<dbReference type="InterPro" id="IPR007219">
    <property type="entry name" value="XnlR_reg_dom"/>
</dbReference>
<keyword evidence="6" id="KW-0539">Nucleus</keyword>
<dbReference type="GO" id="GO:0003677">
    <property type="term" value="F:DNA binding"/>
    <property type="evidence" value="ECO:0007669"/>
    <property type="project" value="InterPro"/>
</dbReference>
<dbReference type="Proteomes" id="UP000034112">
    <property type="component" value="Unassembled WGS sequence"/>
</dbReference>
<dbReference type="InterPro" id="IPR036259">
    <property type="entry name" value="MFS_trans_sf"/>
</dbReference>
<feature type="transmembrane region" description="Helical" evidence="8">
    <location>
        <begin position="197"/>
        <end position="215"/>
    </location>
</feature>
<dbReference type="EMBL" id="JOKZ01000001">
    <property type="protein sequence ID" value="KKP07800.1"/>
    <property type="molecule type" value="Genomic_DNA"/>
</dbReference>
<comment type="subcellular location">
    <subcellularLocation>
        <location evidence="1">Membrane</location>
        <topology evidence="1">Multi-pass membrane protein</topology>
    </subcellularLocation>
</comment>
<name>A0A0F9XTH7_TRIHA</name>
<dbReference type="SMART" id="SM00906">
    <property type="entry name" value="Fungal_trans"/>
    <property type="match status" value="1"/>
</dbReference>
<feature type="transmembrane region" description="Helical" evidence="8">
    <location>
        <begin position="63"/>
        <end position="87"/>
    </location>
</feature>
<evidence type="ECO:0000256" key="6">
    <source>
        <dbReference type="ARBA" id="ARBA00023242"/>
    </source>
</evidence>
<dbReference type="PANTHER" id="PTHR43791">
    <property type="entry name" value="PERMEASE-RELATED"/>
    <property type="match status" value="1"/>
</dbReference>
<feature type="transmembrane region" description="Helical" evidence="8">
    <location>
        <begin position="368"/>
        <end position="390"/>
    </location>
</feature>
<reference evidence="11" key="1">
    <citation type="journal article" date="2015" name="Genome Announc.">
        <title>Draft whole-genome sequence of the biocontrol agent Trichoderma harzianum T6776.</title>
        <authorList>
            <person name="Baroncelli R."/>
            <person name="Piaggeschi G."/>
            <person name="Fiorini L."/>
            <person name="Bertolini E."/>
            <person name="Zapparata A."/>
            <person name="Pe M.E."/>
            <person name="Sarrocco S."/>
            <person name="Vannacci G."/>
        </authorList>
    </citation>
    <scope>NUCLEOTIDE SEQUENCE [LARGE SCALE GENOMIC DNA]</scope>
    <source>
        <strain evidence="11">T6776</strain>
    </source>
</reference>
<feature type="transmembrane region" description="Helical" evidence="8">
    <location>
        <begin position="301"/>
        <end position="323"/>
    </location>
</feature>
<evidence type="ECO:0000313" key="10">
    <source>
        <dbReference type="EMBL" id="KKP07800.1"/>
    </source>
</evidence>
<organism evidence="10 11">
    <name type="scientific">Trichoderma harzianum</name>
    <name type="common">Hypocrea lixii</name>
    <dbReference type="NCBI Taxonomy" id="5544"/>
    <lineage>
        <taxon>Eukaryota</taxon>
        <taxon>Fungi</taxon>
        <taxon>Dikarya</taxon>
        <taxon>Ascomycota</taxon>
        <taxon>Pezizomycotina</taxon>
        <taxon>Sordariomycetes</taxon>
        <taxon>Hypocreomycetidae</taxon>
        <taxon>Hypocreales</taxon>
        <taxon>Hypocreaceae</taxon>
        <taxon>Trichoderma</taxon>
    </lineage>
</organism>
<gene>
    <name evidence="10" type="ORF">THAR02_00008</name>
</gene>
<feature type="transmembrane region" description="Helical" evidence="8">
    <location>
        <begin position="132"/>
        <end position="155"/>
    </location>
</feature>
<keyword evidence="5 8" id="KW-0472">Membrane</keyword>
<evidence type="ECO:0000256" key="1">
    <source>
        <dbReference type="ARBA" id="ARBA00004141"/>
    </source>
</evidence>
<keyword evidence="4 8" id="KW-1133">Transmembrane helix</keyword>
<feature type="transmembrane region" description="Helical" evidence="8">
    <location>
        <begin position="335"/>
        <end position="356"/>
    </location>
</feature>
<feature type="region of interest" description="Disordered" evidence="7">
    <location>
        <begin position="447"/>
        <end position="472"/>
    </location>
</feature>
<evidence type="ECO:0000256" key="4">
    <source>
        <dbReference type="ARBA" id="ARBA00022989"/>
    </source>
</evidence>
<dbReference type="SUPFAM" id="SSF103473">
    <property type="entry name" value="MFS general substrate transporter"/>
    <property type="match status" value="1"/>
</dbReference>
<dbReference type="GO" id="GO:0006351">
    <property type="term" value="P:DNA-templated transcription"/>
    <property type="evidence" value="ECO:0007669"/>
    <property type="project" value="InterPro"/>
</dbReference>
<feature type="domain" description="Xylanolytic transcriptional activator regulatory" evidence="9">
    <location>
        <begin position="663"/>
        <end position="744"/>
    </location>
</feature>
<evidence type="ECO:0000256" key="7">
    <source>
        <dbReference type="SAM" id="MobiDB-lite"/>
    </source>
</evidence>
<dbReference type="AlphaFoldDB" id="A0A0F9XTH7"/>
<dbReference type="FunFam" id="1.20.1250.20:FF:000364">
    <property type="entry name" value="MFS general substrate transporter"/>
    <property type="match status" value="1"/>
</dbReference>
<keyword evidence="2" id="KW-0813">Transport</keyword>
<dbReference type="GO" id="GO:0022857">
    <property type="term" value="F:transmembrane transporter activity"/>
    <property type="evidence" value="ECO:0007669"/>
    <property type="project" value="InterPro"/>
</dbReference>
<dbReference type="Gene3D" id="1.20.1250.20">
    <property type="entry name" value="MFS general substrate transporter like domains"/>
    <property type="match status" value="2"/>
</dbReference>
<dbReference type="InterPro" id="IPR011701">
    <property type="entry name" value="MFS"/>
</dbReference>
<dbReference type="PANTHER" id="PTHR43791:SF79">
    <property type="entry name" value="MAJOR FACILITATOR SUPERFAMILY (MFS) PROFILE DOMAIN-CONTAINING PROTEIN"/>
    <property type="match status" value="1"/>
</dbReference>
<comment type="caution">
    <text evidence="10">The sequence shown here is derived from an EMBL/GenBank/DDBJ whole genome shotgun (WGS) entry which is preliminary data.</text>
</comment>
<evidence type="ECO:0000256" key="5">
    <source>
        <dbReference type="ARBA" id="ARBA00023136"/>
    </source>
</evidence>
<evidence type="ECO:0000256" key="3">
    <source>
        <dbReference type="ARBA" id="ARBA00022692"/>
    </source>
</evidence>